<dbReference type="EMBL" id="VDCQ01000007">
    <property type="protein sequence ID" value="TNJ66996.1"/>
    <property type="molecule type" value="Genomic_DNA"/>
</dbReference>
<dbReference type="Proteomes" id="UP000307943">
    <property type="component" value="Unassembled WGS sequence"/>
</dbReference>
<dbReference type="PANTHER" id="PTHR43489">
    <property type="entry name" value="ISOMERASE"/>
    <property type="match status" value="1"/>
</dbReference>
<comment type="similarity">
    <text evidence="2">Belongs to the hyi family.</text>
</comment>
<evidence type="ECO:0000259" key="4">
    <source>
        <dbReference type="Pfam" id="PF01261"/>
    </source>
</evidence>
<dbReference type="GO" id="GO:0046487">
    <property type="term" value="P:glyoxylate metabolic process"/>
    <property type="evidence" value="ECO:0007669"/>
    <property type="project" value="TreeGrafter"/>
</dbReference>
<evidence type="ECO:0000313" key="6">
    <source>
        <dbReference type="Proteomes" id="UP000307943"/>
    </source>
</evidence>
<feature type="active site" description="Proton donor/acceptor" evidence="3">
    <location>
        <position position="142"/>
    </location>
</feature>
<dbReference type="PIRSF" id="PIRSF006241">
    <property type="entry name" value="HyI"/>
    <property type="match status" value="1"/>
</dbReference>
<name>A0A5C4TED5_9BACL</name>
<dbReference type="Pfam" id="PF01261">
    <property type="entry name" value="AP_endonuc_2"/>
    <property type="match status" value="1"/>
</dbReference>
<dbReference type="OrthoDB" id="9786584at2"/>
<accession>A0A5C4TED5</accession>
<keyword evidence="6" id="KW-1185">Reference proteome</keyword>
<dbReference type="AlphaFoldDB" id="A0A5C4TED5"/>
<evidence type="ECO:0000313" key="5">
    <source>
        <dbReference type="EMBL" id="TNJ66996.1"/>
    </source>
</evidence>
<dbReference type="InterPro" id="IPR013022">
    <property type="entry name" value="Xyl_isomerase-like_TIM-brl"/>
</dbReference>
<dbReference type="RefSeq" id="WP_139601481.1">
    <property type="nucleotide sequence ID" value="NZ_VDCQ01000007.1"/>
</dbReference>
<dbReference type="SUPFAM" id="SSF51658">
    <property type="entry name" value="Xylose isomerase-like"/>
    <property type="match status" value="1"/>
</dbReference>
<proteinExistence type="inferred from homology"/>
<feature type="active site" description="Proton donor/acceptor" evidence="3">
    <location>
        <position position="240"/>
    </location>
</feature>
<dbReference type="GO" id="GO:0008903">
    <property type="term" value="F:hydroxypyruvate isomerase activity"/>
    <property type="evidence" value="ECO:0007669"/>
    <property type="project" value="TreeGrafter"/>
</dbReference>
<sequence length="262" mass="28148">MIKLAAHLEINFGKGVSFGERWKAAKRGGFRGCEFVWRNADLSEAVELQKTAPLAVSCLGGTTGGVAGARPVLVLPEDRERLAKDAEAAVAYAGTLSCSNLIMVAGSSIPGWSLEKHRQEAVASLRYIAPILEAAGVTALIEPLNSKVDHKGAYCDTAAEGLRIVQLAESPNVKLLYDAYHMQIMGEDHSGVIRANHALIGYYHLAKVPGRTEPIGGEIDYDALLEVIGETGYDGFIGLEYKPSGEYSTAFERLGSTYPAYM</sequence>
<gene>
    <name evidence="5" type="ORF">FE784_07285</name>
</gene>
<organism evidence="5 6">
    <name type="scientific">Paenibacillus hemerocallicola</name>
    <dbReference type="NCBI Taxonomy" id="1172614"/>
    <lineage>
        <taxon>Bacteria</taxon>
        <taxon>Bacillati</taxon>
        <taxon>Bacillota</taxon>
        <taxon>Bacilli</taxon>
        <taxon>Bacillales</taxon>
        <taxon>Paenibacillaceae</taxon>
        <taxon>Paenibacillus</taxon>
    </lineage>
</organism>
<dbReference type="Gene3D" id="3.20.20.150">
    <property type="entry name" value="Divalent-metal-dependent TIM barrel enzymes"/>
    <property type="match status" value="1"/>
</dbReference>
<evidence type="ECO:0000256" key="2">
    <source>
        <dbReference type="PIRNR" id="PIRNR006241"/>
    </source>
</evidence>
<reference evidence="5 6" key="1">
    <citation type="submission" date="2019-05" db="EMBL/GenBank/DDBJ databases">
        <title>We sequenced the genome of Paenibacillus hemerocallicola KCTC 33185 for further insight into its adaptation and study the phylogeny of Paenibacillus.</title>
        <authorList>
            <person name="Narsing Rao M.P."/>
        </authorList>
    </citation>
    <scope>NUCLEOTIDE SEQUENCE [LARGE SCALE GENOMIC DNA]</scope>
    <source>
        <strain evidence="5 6">KCTC 33185</strain>
    </source>
</reference>
<dbReference type="InterPro" id="IPR036237">
    <property type="entry name" value="Xyl_isomerase-like_sf"/>
</dbReference>
<dbReference type="InterPro" id="IPR050417">
    <property type="entry name" value="Sugar_Epim/Isomerase"/>
</dbReference>
<evidence type="ECO:0000256" key="1">
    <source>
        <dbReference type="ARBA" id="ARBA00023235"/>
    </source>
</evidence>
<evidence type="ECO:0000256" key="3">
    <source>
        <dbReference type="PIRSR" id="PIRSR006241-50"/>
    </source>
</evidence>
<comment type="caution">
    <text evidence="5">The sequence shown here is derived from an EMBL/GenBank/DDBJ whole genome shotgun (WGS) entry which is preliminary data.</text>
</comment>
<dbReference type="InterPro" id="IPR026040">
    <property type="entry name" value="HyI-like"/>
</dbReference>
<dbReference type="PANTHER" id="PTHR43489:SF6">
    <property type="entry name" value="HYDROXYPYRUVATE ISOMERASE-RELATED"/>
    <property type="match status" value="1"/>
</dbReference>
<protein>
    <submittedName>
        <fullName evidence="5">TIM barrel protein</fullName>
    </submittedName>
</protein>
<feature type="domain" description="Xylose isomerase-like TIM barrel" evidence="4">
    <location>
        <begin position="23"/>
        <end position="248"/>
    </location>
</feature>
<keyword evidence="1 2" id="KW-0413">Isomerase</keyword>